<dbReference type="RefSeq" id="WP_210759699.1">
    <property type="nucleotide sequence ID" value="NZ_CP060139.1"/>
</dbReference>
<keyword evidence="3" id="KW-1185">Reference proteome</keyword>
<dbReference type="SUPFAM" id="SSF53474">
    <property type="entry name" value="alpha/beta-Hydrolases"/>
    <property type="match status" value="1"/>
</dbReference>
<proteinExistence type="predicted"/>
<evidence type="ECO:0000313" key="3">
    <source>
        <dbReference type="Proteomes" id="UP000516305"/>
    </source>
</evidence>
<dbReference type="InterPro" id="IPR029058">
    <property type="entry name" value="AB_hydrolase_fold"/>
</dbReference>
<dbReference type="EMBL" id="CP060139">
    <property type="protein sequence ID" value="QNR25173.1"/>
    <property type="molecule type" value="Genomic_DNA"/>
</dbReference>
<dbReference type="Proteomes" id="UP000516305">
    <property type="component" value="Chromosome"/>
</dbReference>
<evidence type="ECO:0000259" key="1">
    <source>
        <dbReference type="Pfam" id="PF02230"/>
    </source>
</evidence>
<dbReference type="InterPro" id="IPR003140">
    <property type="entry name" value="PLipase/COase/thioEstase"/>
</dbReference>
<evidence type="ECO:0000313" key="2">
    <source>
        <dbReference type="EMBL" id="QNR25173.1"/>
    </source>
</evidence>
<dbReference type="AlphaFoldDB" id="A0A7H0VHH5"/>
<organism evidence="2 3">
    <name type="scientific">Croceimicrobium hydrocarbonivorans</name>
    <dbReference type="NCBI Taxonomy" id="2761580"/>
    <lineage>
        <taxon>Bacteria</taxon>
        <taxon>Pseudomonadati</taxon>
        <taxon>Bacteroidota</taxon>
        <taxon>Flavobacteriia</taxon>
        <taxon>Flavobacteriales</taxon>
        <taxon>Owenweeksiaceae</taxon>
        <taxon>Croceimicrobium</taxon>
    </lineage>
</organism>
<name>A0A7H0VHH5_9FLAO</name>
<gene>
    <name evidence="2" type="ORF">H4K34_04860</name>
</gene>
<sequence length="283" mass="32670">MRTSLLILSFLLSYNSFGQNQLKPELKTIGNNSFFEISNDSNSKLLVFLHGGLNNPYFRRSADSIDFDYLIEANTEFVNQSVINGFDLIVAISKDSLNWLQNPKTSLKILKEILNQSGKENREIYIAGFSDGGTGSFKMFYSDPDYFAGLIVFNGYPQHKNFNKTVNYQSIENKKILFFSTYKDKVIPYEFLIDAYCAQKKSNSNTFIYLASGDHSFSSYDRDDLKEVFEILLDQNSNTEKIPIQGFIKNDKVITLYPFRKKILRQFGFGKELYEANRKQEKN</sequence>
<reference evidence="2 3" key="1">
    <citation type="submission" date="2020-08" db="EMBL/GenBank/DDBJ databases">
        <title>Croceimicrobium hydrocarbonivorans gen. nov., sp. nov., a novel marine bacterium isolated from a bacterial consortium that degrades polyethylene terephthalate.</title>
        <authorList>
            <person name="Liu R."/>
        </authorList>
    </citation>
    <scope>NUCLEOTIDE SEQUENCE [LARGE SCALE GENOMIC DNA]</scope>
    <source>
        <strain evidence="2 3">A20-9</strain>
    </source>
</reference>
<protein>
    <recommendedName>
        <fullName evidence="1">Phospholipase/carboxylesterase/thioesterase domain-containing protein</fullName>
    </recommendedName>
</protein>
<dbReference type="GO" id="GO:0016787">
    <property type="term" value="F:hydrolase activity"/>
    <property type="evidence" value="ECO:0007669"/>
    <property type="project" value="InterPro"/>
</dbReference>
<dbReference type="KEGG" id="chyd:H4K34_04860"/>
<accession>A0A7H0VHH5</accession>
<dbReference type="Pfam" id="PF02230">
    <property type="entry name" value="Abhydrolase_2"/>
    <property type="match status" value="1"/>
</dbReference>
<feature type="domain" description="Phospholipase/carboxylesterase/thioesterase" evidence="1">
    <location>
        <begin position="110"/>
        <end position="219"/>
    </location>
</feature>
<dbReference type="Gene3D" id="3.40.50.1820">
    <property type="entry name" value="alpha/beta hydrolase"/>
    <property type="match status" value="1"/>
</dbReference>